<name>A0A5C3QL00_9AGAR</name>
<reference evidence="1 2" key="1">
    <citation type="journal article" date="2019" name="Nat. Ecol. Evol.">
        <title>Megaphylogeny resolves global patterns of mushroom evolution.</title>
        <authorList>
            <person name="Varga T."/>
            <person name="Krizsan K."/>
            <person name="Foldi C."/>
            <person name="Dima B."/>
            <person name="Sanchez-Garcia M."/>
            <person name="Sanchez-Ramirez S."/>
            <person name="Szollosi G.J."/>
            <person name="Szarkandi J.G."/>
            <person name="Papp V."/>
            <person name="Albert L."/>
            <person name="Andreopoulos W."/>
            <person name="Angelini C."/>
            <person name="Antonin V."/>
            <person name="Barry K.W."/>
            <person name="Bougher N.L."/>
            <person name="Buchanan P."/>
            <person name="Buyck B."/>
            <person name="Bense V."/>
            <person name="Catcheside P."/>
            <person name="Chovatia M."/>
            <person name="Cooper J."/>
            <person name="Damon W."/>
            <person name="Desjardin D."/>
            <person name="Finy P."/>
            <person name="Geml J."/>
            <person name="Haridas S."/>
            <person name="Hughes K."/>
            <person name="Justo A."/>
            <person name="Karasinski D."/>
            <person name="Kautmanova I."/>
            <person name="Kiss B."/>
            <person name="Kocsube S."/>
            <person name="Kotiranta H."/>
            <person name="LaButti K.M."/>
            <person name="Lechner B.E."/>
            <person name="Liimatainen K."/>
            <person name="Lipzen A."/>
            <person name="Lukacs Z."/>
            <person name="Mihaltcheva S."/>
            <person name="Morgado L.N."/>
            <person name="Niskanen T."/>
            <person name="Noordeloos M.E."/>
            <person name="Ohm R.A."/>
            <person name="Ortiz-Santana B."/>
            <person name="Ovrebo C."/>
            <person name="Racz N."/>
            <person name="Riley R."/>
            <person name="Savchenko A."/>
            <person name="Shiryaev A."/>
            <person name="Soop K."/>
            <person name="Spirin V."/>
            <person name="Szebenyi C."/>
            <person name="Tomsovsky M."/>
            <person name="Tulloss R.E."/>
            <person name="Uehling J."/>
            <person name="Grigoriev I.V."/>
            <person name="Vagvolgyi C."/>
            <person name="Papp T."/>
            <person name="Martin F.M."/>
            <person name="Miettinen O."/>
            <person name="Hibbett D.S."/>
            <person name="Nagy L.G."/>
        </authorList>
    </citation>
    <scope>NUCLEOTIDE SEQUENCE [LARGE SCALE GENOMIC DNA]</scope>
    <source>
        <strain evidence="1 2">CBS 309.79</strain>
    </source>
</reference>
<proteinExistence type="predicted"/>
<protein>
    <submittedName>
        <fullName evidence="1">Uncharacterized protein</fullName>
    </submittedName>
</protein>
<accession>A0A5C3QL00</accession>
<sequence>MRTNTPPRRRSPIVTFFISDDTDMFRSHLREAAPEGSSRQLIPLAIGGSDFDLPQFLTTFQVEGVQDIWLGGGSQLLLAPDCWRVFFAHHPEIATLGMGESVTPTVLEVVANGGQAEASSRPPLPLVPHPTQEEINAAASSVPPTSLPNLLTVQLANHLCQGGTDMECDAFEGARTLLRGRTGQTAVSRIELIVGVKIGTRWGS</sequence>
<dbReference type="Proteomes" id="UP000305067">
    <property type="component" value="Unassembled WGS sequence"/>
</dbReference>
<dbReference type="AlphaFoldDB" id="A0A5C3QL00"/>
<evidence type="ECO:0000313" key="2">
    <source>
        <dbReference type="Proteomes" id="UP000305067"/>
    </source>
</evidence>
<dbReference type="EMBL" id="ML178823">
    <property type="protein sequence ID" value="TFL02018.1"/>
    <property type="molecule type" value="Genomic_DNA"/>
</dbReference>
<keyword evidence="2" id="KW-1185">Reference proteome</keyword>
<organism evidence="1 2">
    <name type="scientific">Pterulicium gracile</name>
    <dbReference type="NCBI Taxonomy" id="1884261"/>
    <lineage>
        <taxon>Eukaryota</taxon>
        <taxon>Fungi</taxon>
        <taxon>Dikarya</taxon>
        <taxon>Basidiomycota</taxon>
        <taxon>Agaricomycotina</taxon>
        <taxon>Agaricomycetes</taxon>
        <taxon>Agaricomycetidae</taxon>
        <taxon>Agaricales</taxon>
        <taxon>Pleurotineae</taxon>
        <taxon>Pterulaceae</taxon>
        <taxon>Pterulicium</taxon>
    </lineage>
</organism>
<evidence type="ECO:0000313" key="1">
    <source>
        <dbReference type="EMBL" id="TFL02018.1"/>
    </source>
</evidence>
<gene>
    <name evidence="1" type="ORF">BDV98DRAFT_566542</name>
</gene>